<dbReference type="GO" id="GO:0046933">
    <property type="term" value="F:proton-transporting ATP synthase activity, rotational mechanism"/>
    <property type="evidence" value="ECO:0007669"/>
    <property type="project" value="InterPro"/>
</dbReference>
<dbReference type="InterPro" id="IPR035968">
    <property type="entry name" value="ATP_synth_F1_ATPase_gsu"/>
</dbReference>
<keyword evidence="7" id="KW-0472">Membrane</keyword>
<dbReference type="SUPFAM" id="SSF52943">
    <property type="entry name" value="ATP synthase (F1-ATPase), gamma subunit"/>
    <property type="match status" value="1"/>
</dbReference>
<evidence type="ECO:0000256" key="8">
    <source>
        <dbReference type="ARBA" id="ARBA00023196"/>
    </source>
</evidence>
<protein>
    <submittedName>
        <fullName evidence="10">H(+)-transporting ATPase</fullName>
    </submittedName>
</protein>
<organism evidence="10 11">
    <name type="scientific">Sphingomonas adhaesiva</name>
    <dbReference type="NCBI Taxonomy" id="28212"/>
    <lineage>
        <taxon>Bacteria</taxon>
        <taxon>Pseudomonadati</taxon>
        <taxon>Pseudomonadota</taxon>
        <taxon>Alphaproteobacteria</taxon>
        <taxon>Sphingomonadales</taxon>
        <taxon>Sphingomonadaceae</taxon>
        <taxon>Sphingomonas</taxon>
    </lineage>
</organism>
<evidence type="ECO:0000256" key="2">
    <source>
        <dbReference type="ARBA" id="ARBA00004170"/>
    </source>
</evidence>
<dbReference type="Proteomes" id="UP000218323">
    <property type="component" value="Unassembled WGS sequence"/>
</dbReference>
<evidence type="ECO:0000256" key="5">
    <source>
        <dbReference type="ARBA" id="ARBA00022781"/>
    </source>
</evidence>
<comment type="similarity">
    <text evidence="3">Belongs to the ATPase gamma chain family.</text>
</comment>
<keyword evidence="5" id="KW-0375">Hydrogen ion transport</keyword>
<dbReference type="GO" id="GO:0045259">
    <property type="term" value="C:proton-transporting ATP synthase complex"/>
    <property type="evidence" value="ECO:0007669"/>
    <property type="project" value="UniProtKB-KW"/>
</dbReference>
<dbReference type="Gene3D" id="1.10.287.80">
    <property type="entry name" value="ATP synthase, gamma subunit, helix hairpin domain"/>
    <property type="match status" value="1"/>
</dbReference>
<evidence type="ECO:0000256" key="9">
    <source>
        <dbReference type="ARBA" id="ARBA00023310"/>
    </source>
</evidence>
<dbReference type="InterPro" id="IPR000131">
    <property type="entry name" value="ATP_synth_F1_gsu"/>
</dbReference>
<evidence type="ECO:0000256" key="3">
    <source>
        <dbReference type="ARBA" id="ARBA00007681"/>
    </source>
</evidence>
<dbReference type="Pfam" id="PF00231">
    <property type="entry name" value="ATP-synt"/>
    <property type="match status" value="1"/>
</dbReference>
<evidence type="ECO:0000256" key="1">
    <source>
        <dbReference type="ARBA" id="ARBA00003456"/>
    </source>
</evidence>
<keyword evidence="9" id="KW-0066">ATP synthesis</keyword>
<proteinExistence type="inferred from homology"/>
<accession>A0A2A4I2S8</accession>
<sequence length="283" mass="30384">MSERLADIHRRITSIQQLGAVVNAMRGIAGARAQQAHSHLPAIHAYAATAADAIGRARQLLRDCPTTETARSGPALLVAFGAEQGFAGAYAERVIEAVSSEAGTATILLIGTRAAAIADERQVRVEWRRSLPERAAAVPALATTILEAVFERLAATAAARLDIVFPMWIAGQGSVIQRRTLLPFDATRFPLQASPSPVLVNLSPADLIDQLGQEFLFAQLCEAGLEAFSAENEARVETMAAAKRNIDQKLQDLATEEKLTRQEEITAEVIELAGGARTRWTSP</sequence>
<dbReference type="EMBL" id="NWVC01000019">
    <property type="protein sequence ID" value="PCG12941.1"/>
    <property type="molecule type" value="Genomic_DNA"/>
</dbReference>
<keyword evidence="11" id="KW-1185">Reference proteome</keyword>
<gene>
    <name evidence="10" type="ORF">COA07_17185</name>
</gene>
<name>A0A2A4I2S8_9SPHN</name>
<dbReference type="RefSeq" id="WP_066709922.1">
    <property type="nucleotide sequence ID" value="NZ_NWVC01000019.1"/>
</dbReference>
<evidence type="ECO:0000256" key="4">
    <source>
        <dbReference type="ARBA" id="ARBA00022448"/>
    </source>
</evidence>
<reference evidence="10 11" key="1">
    <citation type="submission" date="2017-09" db="EMBL/GenBank/DDBJ databases">
        <title>Sphingomonas adhaesiva DSM 7418, whole genome shotgun sequence.</title>
        <authorList>
            <person name="Feng G."/>
            <person name="Zhu H."/>
        </authorList>
    </citation>
    <scope>NUCLEOTIDE SEQUENCE [LARGE SCALE GENOMIC DNA]</scope>
    <source>
        <strain evidence="10 11">DSM 7418</strain>
    </source>
</reference>
<keyword evidence="4" id="KW-0813">Transport</keyword>
<evidence type="ECO:0000313" key="11">
    <source>
        <dbReference type="Proteomes" id="UP000218323"/>
    </source>
</evidence>
<dbReference type="Gene3D" id="3.40.1380.10">
    <property type="match status" value="1"/>
</dbReference>
<evidence type="ECO:0000256" key="6">
    <source>
        <dbReference type="ARBA" id="ARBA00023065"/>
    </source>
</evidence>
<evidence type="ECO:0000256" key="7">
    <source>
        <dbReference type="ARBA" id="ARBA00023136"/>
    </source>
</evidence>
<comment type="function">
    <text evidence="1">Produces ATP from ADP in the presence of a proton gradient across the membrane. The gamma chain is believed to be important in regulating ATPase activity and the flow of protons through the CF(0) complex.</text>
</comment>
<dbReference type="AlphaFoldDB" id="A0A2A4I2S8"/>
<keyword evidence="8" id="KW-0139">CF(1)</keyword>
<comment type="subcellular location">
    <subcellularLocation>
        <location evidence="2">Membrane</location>
        <topology evidence="2">Peripheral membrane protein</topology>
    </subcellularLocation>
</comment>
<evidence type="ECO:0000313" key="10">
    <source>
        <dbReference type="EMBL" id="PCG12941.1"/>
    </source>
</evidence>
<comment type="caution">
    <text evidence="10">The sequence shown here is derived from an EMBL/GenBank/DDBJ whole genome shotgun (WGS) entry which is preliminary data.</text>
</comment>
<keyword evidence="6" id="KW-0406">Ion transport</keyword>